<dbReference type="OrthoDB" id="9759607at2"/>
<keyword evidence="5" id="KW-1185">Reference proteome</keyword>
<dbReference type="CDD" id="cd01949">
    <property type="entry name" value="GGDEF"/>
    <property type="match status" value="1"/>
</dbReference>
<dbReference type="PROSITE" id="PS50887">
    <property type="entry name" value="GGDEF"/>
    <property type="match status" value="1"/>
</dbReference>
<name>A0A1I6LLL7_9BACT</name>
<dbReference type="Pfam" id="PF01590">
    <property type="entry name" value="GAF"/>
    <property type="match status" value="1"/>
</dbReference>
<evidence type="ECO:0000313" key="5">
    <source>
        <dbReference type="Proteomes" id="UP000199024"/>
    </source>
</evidence>
<dbReference type="InterPro" id="IPR000160">
    <property type="entry name" value="GGDEF_dom"/>
</dbReference>
<dbReference type="AlphaFoldDB" id="A0A1I6LLL7"/>
<dbReference type="Proteomes" id="UP000199024">
    <property type="component" value="Unassembled WGS sequence"/>
</dbReference>
<evidence type="ECO:0000313" key="4">
    <source>
        <dbReference type="EMBL" id="SFS04152.1"/>
    </source>
</evidence>
<dbReference type="InterPro" id="IPR029016">
    <property type="entry name" value="GAF-like_dom_sf"/>
</dbReference>
<dbReference type="Gene3D" id="3.30.450.40">
    <property type="match status" value="1"/>
</dbReference>
<dbReference type="InterPro" id="IPR050469">
    <property type="entry name" value="Diguanylate_Cyclase"/>
</dbReference>
<gene>
    <name evidence="4" type="ORF">SAMN05421771_0867</name>
</gene>
<dbReference type="SUPFAM" id="SSF55073">
    <property type="entry name" value="Nucleotide cyclase"/>
    <property type="match status" value="1"/>
</dbReference>
<dbReference type="SMART" id="SM00065">
    <property type="entry name" value="GAF"/>
    <property type="match status" value="1"/>
</dbReference>
<evidence type="ECO:0000256" key="1">
    <source>
        <dbReference type="ARBA" id="ARBA00012528"/>
    </source>
</evidence>
<dbReference type="FunFam" id="3.30.70.270:FF:000001">
    <property type="entry name" value="Diguanylate cyclase domain protein"/>
    <property type="match status" value="1"/>
</dbReference>
<sequence length="323" mass="35324">MVDTKLEDEAGRLAALHRYEVLDTPKEAAFDRITGLVKTVLSVPICAVSLIDADRQWFKSCVGLDVDGTARDISFCTHTIKARVPMNIPDAAEDPRFAENPLVTGAPYIRSYLGVPLSSPDGYNLGSLCAIDTKPRDFDPTQIEVLKSFAAIVTNEMELRRIAQVDHLTGAATRRGFTVEVDKTISRFLRGQTPAAFVVMDIDHFKKVNDTYGHPAGDIVLRTVGTKLSELIRSGDLLGRLGGEEFGILLTGDTVEQATETAERLREALETTVIEHDPPIRITASFGIAALDAECLSFEKWLAKADAALYEAKRTGRNKCCVA</sequence>
<organism evidence="4 5">
    <name type="scientific">Granulicella pectinivorans</name>
    <dbReference type="NCBI Taxonomy" id="474950"/>
    <lineage>
        <taxon>Bacteria</taxon>
        <taxon>Pseudomonadati</taxon>
        <taxon>Acidobacteriota</taxon>
        <taxon>Terriglobia</taxon>
        <taxon>Terriglobales</taxon>
        <taxon>Acidobacteriaceae</taxon>
        <taxon>Granulicella</taxon>
    </lineage>
</organism>
<feature type="domain" description="GGDEF" evidence="3">
    <location>
        <begin position="193"/>
        <end position="323"/>
    </location>
</feature>
<protein>
    <recommendedName>
        <fullName evidence="1">diguanylate cyclase</fullName>
        <ecNumber evidence="1">2.7.7.65</ecNumber>
    </recommendedName>
</protein>
<evidence type="ECO:0000259" key="3">
    <source>
        <dbReference type="PROSITE" id="PS50887"/>
    </source>
</evidence>
<dbReference type="STRING" id="474950.SAMN05421771_0867"/>
<dbReference type="SMART" id="SM00267">
    <property type="entry name" value="GGDEF"/>
    <property type="match status" value="1"/>
</dbReference>
<dbReference type="NCBIfam" id="TIGR00254">
    <property type="entry name" value="GGDEF"/>
    <property type="match status" value="1"/>
</dbReference>
<dbReference type="Pfam" id="PF00990">
    <property type="entry name" value="GGDEF"/>
    <property type="match status" value="1"/>
</dbReference>
<proteinExistence type="predicted"/>
<dbReference type="InterPro" id="IPR029787">
    <property type="entry name" value="Nucleotide_cyclase"/>
</dbReference>
<dbReference type="Gene3D" id="3.30.70.270">
    <property type="match status" value="1"/>
</dbReference>
<reference evidence="4 5" key="1">
    <citation type="submission" date="2016-10" db="EMBL/GenBank/DDBJ databases">
        <authorList>
            <person name="de Groot N.N."/>
        </authorList>
    </citation>
    <scope>NUCLEOTIDE SEQUENCE [LARGE SCALE GENOMIC DNA]</scope>
    <source>
        <strain evidence="4 5">DSM 21001</strain>
    </source>
</reference>
<evidence type="ECO:0000256" key="2">
    <source>
        <dbReference type="ARBA" id="ARBA00034247"/>
    </source>
</evidence>
<dbReference type="RefSeq" id="WP_089836935.1">
    <property type="nucleotide sequence ID" value="NZ_FOZL01000001.1"/>
</dbReference>
<dbReference type="PANTHER" id="PTHR45138:SF9">
    <property type="entry name" value="DIGUANYLATE CYCLASE DGCM-RELATED"/>
    <property type="match status" value="1"/>
</dbReference>
<dbReference type="GO" id="GO:0052621">
    <property type="term" value="F:diguanylate cyclase activity"/>
    <property type="evidence" value="ECO:0007669"/>
    <property type="project" value="UniProtKB-EC"/>
</dbReference>
<dbReference type="InterPro" id="IPR043128">
    <property type="entry name" value="Rev_trsase/Diguanyl_cyclase"/>
</dbReference>
<dbReference type="PANTHER" id="PTHR45138">
    <property type="entry name" value="REGULATORY COMPONENTS OF SENSORY TRANSDUCTION SYSTEM"/>
    <property type="match status" value="1"/>
</dbReference>
<dbReference type="InterPro" id="IPR003018">
    <property type="entry name" value="GAF"/>
</dbReference>
<dbReference type="EC" id="2.7.7.65" evidence="1"/>
<accession>A0A1I6LLL7</accession>
<dbReference type="SUPFAM" id="SSF55781">
    <property type="entry name" value="GAF domain-like"/>
    <property type="match status" value="1"/>
</dbReference>
<dbReference type="EMBL" id="FOZL01000001">
    <property type="protein sequence ID" value="SFS04152.1"/>
    <property type="molecule type" value="Genomic_DNA"/>
</dbReference>
<comment type="catalytic activity">
    <reaction evidence="2">
        <text>2 GTP = 3',3'-c-di-GMP + 2 diphosphate</text>
        <dbReference type="Rhea" id="RHEA:24898"/>
        <dbReference type="ChEBI" id="CHEBI:33019"/>
        <dbReference type="ChEBI" id="CHEBI:37565"/>
        <dbReference type="ChEBI" id="CHEBI:58805"/>
        <dbReference type="EC" id="2.7.7.65"/>
    </reaction>
</comment>